<organism evidence="1">
    <name type="scientific">Fagus sylvatica</name>
    <name type="common">Beechnut</name>
    <dbReference type="NCBI Taxonomy" id="28930"/>
    <lineage>
        <taxon>Eukaryota</taxon>
        <taxon>Viridiplantae</taxon>
        <taxon>Streptophyta</taxon>
        <taxon>Embryophyta</taxon>
        <taxon>Tracheophyta</taxon>
        <taxon>Spermatophyta</taxon>
        <taxon>Magnoliopsida</taxon>
        <taxon>eudicotyledons</taxon>
        <taxon>Gunneridae</taxon>
        <taxon>Pentapetalae</taxon>
        <taxon>rosids</taxon>
        <taxon>fabids</taxon>
        <taxon>Fagales</taxon>
        <taxon>Fagaceae</taxon>
        <taxon>Fagus</taxon>
    </lineage>
</organism>
<gene>
    <name evidence="1" type="ORF">FSB_LOCUS27422</name>
</gene>
<reference evidence="1" key="1">
    <citation type="submission" date="2018-02" db="EMBL/GenBank/DDBJ databases">
        <authorList>
            <person name="Cohen D.B."/>
            <person name="Kent A.D."/>
        </authorList>
    </citation>
    <scope>NUCLEOTIDE SEQUENCE</scope>
</reference>
<sequence length="816" mass="89600">MVLEVFGGDPVVGYRRGSSLGLLKRHGFLTQEGIVDLQIKRGVLEPVPLQLEYPSSIVETWADWVDEELVDNEFVEVLQKAGVFEAIVISRGLNILRLTAVESVIEEELIEGFGGKGASFGGHLAKHSTWVTTFRRRLAIKISSGNCFPLAPMFLGHLYTHLDLLHADELVGASYCVVASVINMSLLQACLWEHLKEYRSKCRKLKDVAAKFEKMPSVIANKSGQGLLGALYSNLVSGFASRSLLLLMHGFAIGASGLREGDMTRISYLASVKAGWLPAWSPQGIKYVAYCTHRVTRQFWFDQDIPGSNLEVLVEIGACTKRIHDYWARIMGIFVEYVRGGTQSDIPMPGLCIEPPSNFRILRNVASRERLWFSSKGWAMLSGMKRSQVGRFLGLTFPRSGLPPILPSLRMKEFQLLLLPSPLLDVLAMSEPVSPSTVVTRGSARRMRSQSKLVIAPIGKDEKGSRDLPINLSVGDKSPSGGKETSAKAVKAFAGDVDAVVDVGNALAEEGRVWLILLEAELIVEGGTAGIDLDIDLVGNDGVETARAYIELPPIVGVETRNDSIRDDASIVPPHTSPATHDSLGIESTKVVEPATIASRPTEELSRPFNFDDYFVGLGAFLDTMRSSCVGLPMTRDKLIAHAAPTSEGDPYDDVDDNLVVREVLAPFSGEMVDTSSSFGDGVEVSPARGDDLDLTLRVPYSRLRGELSTFFNVFLLGINEDYGRGGNLRPAFPYQLGRGFKFGYGSGSFYLHLLSGMLCDMRRTPLELVTEGKLQDWRGVARELIDLGFAVDFLLERIREVARMYFGRKASTEVR</sequence>
<accession>A0A2N9GJG1</accession>
<evidence type="ECO:0000313" key="1">
    <source>
        <dbReference type="EMBL" id="SPC99540.1"/>
    </source>
</evidence>
<evidence type="ECO:0008006" key="2">
    <source>
        <dbReference type="Google" id="ProtNLM"/>
    </source>
</evidence>
<proteinExistence type="predicted"/>
<dbReference type="AlphaFoldDB" id="A0A2N9GJG1"/>
<protein>
    <recommendedName>
        <fullName evidence="2">Aminotransferase-like plant mobile domain-containing protein</fullName>
    </recommendedName>
</protein>
<dbReference type="EMBL" id="OIVN01001987">
    <property type="protein sequence ID" value="SPC99540.1"/>
    <property type="molecule type" value="Genomic_DNA"/>
</dbReference>
<name>A0A2N9GJG1_FAGSY</name>